<protein>
    <submittedName>
        <fullName evidence="2">Fatty acid desaturase</fullName>
    </submittedName>
</protein>
<dbReference type="InterPro" id="IPR005804">
    <property type="entry name" value="FA_desaturase_dom"/>
</dbReference>
<accession>A0A1Y6BZ39</accession>
<dbReference type="AlphaFoldDB" id="A0A1Y6BZ39"/>
<dbReference type="InterPro" id="IPR017438">
    <property type="entry name" value="ATP-NAD_kinase_N"/>
</dbReference>
<evidence type="ECO:0000313" key="2">
    <source>
        <dbReference type="EMBL" id="SMF25394.1"/>
    </source>
</evidence>
<dbReference type="STRING" id="1513793.SAMN06296036_10866"/>
<proteinExistence type="predicted"/>
<dbReference type="SUPFAM" id="SSF111331">
    <property type="entry name" value="NAD kinase/diacylglycerol kinase-like"/>
    <property type="match status" value="1"/>
</dbReference>
<organism evidence="2 3">
    <name type="scientific">Pseudobacteriovorax antillogorgiicola</name>
    <dbReference type="NCBI Taxonomy" id="1513793"/>
    <lineage>
        <taxon>Bacteria</taxon>
        <taxon>Pseudomonadati</taxon>
        <taxon>Bdellovibrionota</taxon>
        <taxon>Oligoflexia</taxon>
        <taxon>Oligoflexales</taxon>
        <taxon>Pseudobacteriovoracaceae</taxon>
        <taxon>Pseudobacteriovorax</taxon>
    </lineage>
</organism>
<dbReference type="PANTHER" id="PTHR19353">
    <property type="entry name" value="FATTY ACID DESATURASE 2"/>
    <property type="match status" value="1"/>
</dbReference>
<dbReference type="GO" id="GO:0016301">
    <property type="term" value="F:kinase activity"/>
    <property type="evidence" value="ECO:0007669"/>
    <property type="project" value="InterPro"/>
</dbReference>
<keyword evidence="3" id="KW-1185">Reference proteome</keyword>
<dbReference type="Gene3D" id="3.40.50.10330">
    <property type="entry name" value="Probable inorganic polyphosphate/atp-NAD kinase, domain 1"/>
    <property type="match status" value="1"/>
</dbReference>
<dbReference type="Pfam" id="PF00781">
    <property type="entry name" value="DAGK_cat"/>
    <property type="match status" value="1"/>
</dbReference>
<sequence>MTKDAKLHQFEQQVIASRTIQNTKSLDWLFGGLNFQIEHHICPSVPSHRLRAMQKFVKPKIERSSLPYDFPHWQEAITDVHRHFRNIARSSISMKTCFIINSKAASGRALQKWRKIEPTLALKGKRDVIICSEWQSIKHKARTALEQGADQIVAVGGDGTVGQVANAFFEDSENIFPDRSFAVLFPS</sequence>
<dbReference type="InterPro" id="IPR012171">
    <property type="entry name" value="Fatty_acid_desaturase"/>
</dbReference>
<name>A0A1Y6BZ39_9BACT</name>
<dbReference type="InterPro" id="IPR001206">
    <property type="entry name" value="Diacylglycerol_kinase_cat_dom"/>
</dbReference>
<reference evidence="3" key="1">
    <citation type="submission" date="2017-04" db="EMBL/GenBank/DDBJ databases">
        <authorList>
            <person name="Varghese N."/>
            <person name="Submissions S."/>
        </authorList>
    </citation>
    <scope>NUCLEOTIDE SEQUENCE [LARGE SCALE GENOMIC DNA]</scope>
    <source>
        <strain evidence="3">RKEM611</strain>
    </source>
</reference>
<gene>
    <name evidence="2" type="ORF">SAMN06296036_10866</name>
</gene>
<evidence type="ECO:0000313" key="3">
    <source>
        <dbReference type="Proteomes" id="UP000192907"/>
    </source>
</evidence>
<dbReference type="Pfam" id="PF00487">
    <property type="entry name" value="FA_desaturase"/>
    <property type="match status" value="1"/>
</dbReference>
<dbReference type="GO" id="GO:0008610">
    <property type="term" value="P:lipid biosynthetic process"/>
    <property type="evidence" value="ECO:0007669"/>
    <property type="project" value="UniProtKB-ARBA"/>
</dbReference>
<dbReference type="GO" id="GO:0016717">
    <property type="term" value="F:oxidoreductase activity, acting on paired donors, with oxidation of a pair of donors resulting in the reduction of molecular oxygen to two molecules of water"/>
    <property type="evidence" value="ECO:0007669"/>
    <property type="project" value="TreeGrafter"/>
</dbReference>
<dbReference type="EMBL" id="FWZT01000008">
    <property type="protein sequence ID" value="SMF25394.1"/>
    <property type="molecule type" value="Genomic_DNA"/>
</dbReference>
<dbReference type="InterPro" id="IPR016064">
    <property type="entry name" value="NAD/diacylglycerol_kinase_sf"/>
</dbReference>
<dbReference type="GO" id="GO:0016020">
    <property type="term" value="C:membrane"/>
    <property type="evidence" value="ECO:0007669"/>
    <property type="project" value="TreeGrafter"/>
</dbReference>
<evidence type="ECO:0000259" key="1">
    <source>
        <dbReference type="PROSITE" id="PS50146"/>
    </source>
</evidence>
<feature type="domain" description="DAGKc" evidence="1">
    <location>
        <begin position="91"/>
        <end position="187"/>
    </location>
</feature>
<dbReference type="PANTHER" id="PTHR19353:SF19">
    <property type="entry name" value="DELTA(5) FATTY ACID DESATURASE C-RELATED"/>
    <property type="match status" value="1"/>
</dbReference>
<dbReference type="PROSITE" id="PS50146">
    <property type="entry name" value="DAGK"/>
    <property type="match status" value="1"/>
</dbReference>
<dbReference type="Proteomes" id="UP000192907">
    <property type="component" value="Unassembled WGS sequence"/>
</dbReference>